<organism evidence="2 3">
    <name type="scientific">Aquimarina spongiae</name>
    <dbReference type="NCBI Taxonomy" id="570521"/>
    <lineage>
        <taxon>Bacteria</taxon>
        <taxon>Pseudomonadati</taxon>
        <taxon>Bacteroidota</taxon>
        <taxon>Flavobacteriia</taxon>
        <taxon>Flavobacteriales</taxon>
        <taxon>Flavobacteriaceae</taxon>
        <taxon>Aquimarina</taxon>
    </lineage>
</organism>
<name>A0A1M6KLA3_9FLAO</name>
<keyword evidence="3" id="KW-1185">Reference proteome</keyword>
<dbReference type="RefSeq" id="WP_073321060.1">
    <property type="nucleotide sequence ID" value="NZ_FQYP01000011.1"/>
</dbReference>
<protein>
    <recommendedName>
        <fullName evidence="4">Outer membrane protein beta-barrel domain-containing protein</fullName>
    </recommendedName>
</protein>
<evidence type="ECO:0008006" key="4">
    <source>
        <dbReference type="Google" id="ProtNLM"/>
    </source>
</evidence>
<evidence type="ECO:0000256" key="1">
    <source>
        <dbReference type="SAM" id="SignalP"/>
    </source>
</evidence>
<evidence type="ECO:0000313" key="2">
    <source>
        <dbReference type="EMBL" id="SHJ59621.1"/>
    </source>
</evidence>
<accession>A0A1M6KLA3</accession>
<evidence type="ECO:0000313" key="3">
    <source>
        <dbReference type="Proteomes" id="UP000184432"/>
    </source>
</evidence>
<reference evidence="3" key="1">
    <citation type="submission" date="2016-11" db="EMBL/GenBank/DDBJ databases">
        <authorList>
            <person name="Varghese N."/>
            <person name="Submissions S."/>
        </authorList>
    </citation>
    <scope>NUCLEOTIDE SEQUENCE [LARGE SCALE GENOMIC DNA]</scope>
    <source>
        <strain evidence="3">DSM 22623</strain>
    </source>
</reference>
<dbReference type="AlphaFoldDB" id="A0A1M6KLA3"/>
<dbReference type="EMBL" id="FQYP01000011">
    <property type="protein sequence ID" value="SHJ59621.1"/>
    <property type="molecule type" value="Genomic_DNA"/>
</dbReference>
<dbReference type="InterPro" id="IPR021958">
    <property type="entry name" value="DUF3575"/>
</dbReference>
<dbReference type="STRING" id="570521.SAMN04488508_11175"/>
<proteinExistence type="predicted"/>
<feature type="chain" id="PRO_5012703148" description="Outer membrane protein beta-barrel domain-containing protein" evidence="1">
    <location>
        <begin position="19"/>
        <end position="178"/>
    </location>
</feature>
<gene>
    <name evidence="2" type="ORF">SAMN04488508_11175</name>
</gene>
<dbReference type="Pfam" id="PF12099">
    <property type="entry name" value="DUF3575"/>
    <property type="match status" value="1"/>
</dbReference>
<dbReference type="Proteomes" id="UP000184432">
    <property type="component" value="Unassembled WGS sequence"/>
</dbReference>
<keyword evidence="1" id="KW-0732">Signal</keyword>
<feature type="signal peptide" evidence="1">
    <location>
        <begin position="1"/>
        <end position="18"/>
    </location>
</feature>
<dbReference type="OrthoDB" id="883248at2"/>
<sequence length="178" mass="19580">MKKTITAIFLLSTIFLSAQNSTVGVEKQLFKVNLLLTPGLEYEVGVSKNSTLDFRLGTGLAYVKVNDDEDYGVFLNFEGAYRYYYNFEKRASKGKNTSGNSGNYVALTTFLASGDPIIGDLESDTDYIGQVGPVWGFQRTYNSGFNLGLELGLGYTFSDSDSFVAPIVGFRLGWAFGR</sequence>